<dbReference type="GeneTree" id="ENSGT00390000018806"/>
<evidence type="ECO:0000313" key="2">
    <source>
        <dbReference type="Proteomes" id="UP000008144"/>
    </source>
</evidence>
<reference evidence="1" key="2">
    <citation type="journal article" date="2008" name="Genome Biol.">
        <title>Improved genome assembly and evidence-based global gene model set for the chordate Ciona intestinalis: new insight into intron and operon populations.</title>
        <authorList>
            <person name="Satou Y."/>
            <person name="Mineta K."/>
            <person name="Ogasawara M."/>
            <person name="Sasakura Y."/>
            <person name="Shoguchi E."/>
            <person name="Ueno K."/>
            <person name="Yamada L."/>
            <person name="Matsumoto J."/>
            <person name="Wasserscheid J."/>
            <person name="Dewar K."/>
            <person name="Wiley G.B."/>
            <person name="Macmil S.L."/>
            <person name="Roe B.A."/>
            <person name="Zeller R.W."/>
            <person name="Hastings K.E."/>
            <person name="Lemaire P."/>
            <person name="Lindquist E."/>
            <person name="Endo T."/>
            <person name="Hotta K."/>
            <person name="Inaba K."/>
        </authorList>
    </citation>
    <scope>NUCLEOTIDE SEQUENCE [LARGE SCALE GENOMIC DNA]</scope>
    <source>
        <strain evidence="1">wild type</strain>
    </source>
</reference>
<dbReference type="PANTHER" id="PTHR21494">
    <property type="entry name" value="ACTIVATING SIGNAL COINTEGRATOR 1 COMPLEX SUBUNIT 2 ASC-1 COMPLEX SUBUNIT P100"/>
    <property type="match status" value="1"/>
</dbReference>
<dbReference type="AlphaFoldDB" id="F6SS27"/>
<proteinExistence type="predicted"/>
<reference evidence="1" key="4">
    <citation type="submission" date="2025-09" db="UniProtKB">
        <authorList>
            <consortium name="Ensembl"/>
        </authorList>
    </citation>
    <scope>IDENTIFICATION</scope>
</reference>
<dbReference type="InParanoid" id="F6SS27"/>
<dbReference type="InterPro" id="IPR052586">
    <property type="entry name" value="ASCC2"/>
</dbReference>
<name>F6SS27_CIOIN</name>
<reference evidence="1" key="3">
    <citation type="submission" date="2025-08" db="UniProtKB">
        <authorList>
            <consortium name="Ensembl"/>
        </authorList>
    </citation>
    <scope>IDENTIFICATION</scope>
</reference>
<organism evidence="1 2">
    <name type="scientific">Ciona intestinalis</name>
    <name type="common">Transparent sea squirt</name>
    <name type="synonym">Ascidia intestinalis</name>
    <dbReference type="NCBI Taxonomy" id="7719"/>
    <lineage>
        <taxon>Eukaryota</taxon>
        <taxon>Metazoa</taxon>
        <taxon>Chordata</taxon>
        <taxon>Tunicata</taxon>
        <taxon>Ascidiacea</taxon>
        <taxon>Phlebobranchia</taxon>
        <taxon>Cionidae</taxon>
        <taxon>Ciona</taxon>
    </lineage>
</organism>
<dbReference type="HOGENOM" id="CLU_1144790_0_0_1"/>
<dbReference type="STRING" id="7719.ENSCINP00000004455"/>
<dbReference type="EMBL" id="EAAA01002773">
    <property type="status" value="NOT_ANNOTATED_CDS"/>
    <property type="molecule type" value="Genomic_DNA"/>
</dbReference>
<dbReference type="PANTHER" id="PTHR21494:SF0">
    <property type="entry name" value="ACTIVATING SIGNAL COINTEGRATOR 1 COMPLEX SUBUNIT 2"/>
    <property type="match status" value="1"/>
</dbReference>
<dbReference type="Ensembl" id="ENSCINT00000004455.3">
    <property type="protein sequence ID" value="ENSCINP00000004455.3"/>
    <property type="gene ID" value="ENSCING00000002182.3"/>
</dbReference>
<accession>F6SS27</accession>
<sequence>MEEVPYLNESLDKVELRPAIHKDLCKYRLSGELYENLDENNLSKVETIIDDLQWLLSLNHPKFWCQVINDETVSATLSSYLQFAPRFHNPSWSDEIKKKHDQLHRLFFMTFLRLSTPKESENSFFSPSEFGRIIYENFIFDIPSLMDIACLFGNQTNHPLLHKMFESIFNNQPLYNNDLEEAAKMMVKILQEFDGKFVKQTTTKRKLIDRSGIPHSKDELLELASYLFNSLYTLDAFMQVYPE</sequence>
<protein>
    <submittedName>
        <fullName evidence="1">Uncharacterized protein</fullName>
    </submittedName>
</protein>
<dbReference type="Proteomes" id="UP000008144">
    <property type="component" value="Chromosome 8"/>
</dbReference>
<reference evidence="2" key="1">
    <citation type="journal article" date="2002" name="Science">
        <title>The draft genome of Ciona intestinalis: insights into chordate and vertebrate origins.</title>
        <authorList>
            <person name="Dehal P."/>
            <person name="Satou Y."/>
            <person name="Campbell R.K."/>
            <person name="Chapman J."/>
            <person name="Degnan B."/>
            <person name="De Tomaso A."/>
            <person name="Davidson B."/>
            <person name="Di Gregorio A."/>
            <person name="Gelpke M."/>
            <person name="Goodstein D.M."/>
            <person name="Harafuji N."/>
            <person name="Hastings K.E."/>
            <person name="Ho I."/>
            <person name="Hotta K."/>
            <person name="Huang W."/>
            <person name="Kawashima T."/>
            <person name="Lemaire P."/>
            <person name="Martinez D."/>
            <person name="Meinertzhagen I.A."/>
            <person name="Necula S."/>
            <person name="Nonaka M."/>
            <person name="Putnam N."/>
            <person name="Rash S."/>
            <person name="Saiga H."/>
            <person name="Satake M."/>
            <person name="Terry A."/>
            <person name="Yamada L."/>
            <person name="Wang H.G."/>
            <person name="Awazu S."/>
            <person name="Azumi K."/>
            <person name="Boore J."/>
            <person name="Branno M."/>
            <person name="Chin-Bow S."/>
            <person name="DeSantis R."/>
            <person name="Doyle S."/>
            <person name="Francino P."/>
            <person name="Keys D.N."/>
            <person name="Haga S."/>
            <person name="Hayashi H."/>
            <person name="Hino K."/>
            <person name="Imai K.S."/>
            <person name="Inaba K."/>
            <person name="Kano S."/>
            <person name="Kobayashi K."/>
            <person name="Kobayashi M."/>
            <person name="Lee B.I."/>
            <person name="Makabe K.W."/>
            <person name="Manohar C."/>
            <person name="Matassi G."/>
            <person name="Medina M."/>
            <person name="Mochizuki Y."/>
            <person name="Mount S."/>
            <person name="Morishita T."/>
            <person name="Miura S."/>
            <person name="Nakayama A."/>
            <person name="Nishizaka S."/>
            <person name="Nomoto H."/>
            <person name="Ohta F."/>
            <person name="Oishi K."/>
            <person name="Rigoutsos I."/>
            <person name="Sano M."/>
            <person name="Sasaki A."/>
            <person name="Sasakura Y."/>
            <person name="Shoguchi E."/>
            <person name="Shin-i T."/>
            <person name="Spagnuolo A."/>
            <person name="Stainier D."/>
            <person name="Suzuki M.M."/>
            <person name="Tassy O."/>
            <person name="Takatori N."/>
            <person name="Tokuoka M."/>
            <person name="Yagi K."/>
            <person name="Yoshizaki F."/>
            <person name="Wada S."/>
            <person name="Zhang C."/>
            <person name="Hyatt P.D."/>
            <person name="Larimer F."/>
            <person name="Detter C."/>
            <person name="Doggett N."/>
            <person name="Glavina T."/>
            <person name="Hawkins T."/>
            <person name="Richardson P."/>
            <person name="Lucas S."/>
            <person name="Kohara Y."/>
            <person name="Levine M."/>
            <person name="Satoh N."/>
            <person name="Rokhsar D.S."/>
        </authorList>
    </citation>
    <scope>NUCLEOTIDE SEQUENCE [LARGE SCALE GENOMIC DNA]</scope>
</reference>
<evidence type="ECO:0000313" key="1">
    <source>
        <dbReference type="Ensembl" id="ENSCINP00000004455.3"/>
    </source>
</evidence>
<keyword evidence="2" id="KW-1185">Reference proteome</keyword>